<dbReference type="InterPro" id="IPR003593">
    <property type="entry name" value="AAA+_ATPase"/>
</dbReference>
<feature type="domain" description="ABC transporter" evidence="5">
    <location>
        <begin position="4"/>
        <end position="244"/>
    </location>
</feature>
<keyword evidence="3" id="KW-0547">Nucleotide-binding</keyword>
<dbReference type="InterPro" id="IPR050153">
    <property type="entry name" value="Metal_Ion_Import_ABC"/>
</dbReference>
<dbReference type="KEGG" id="tsn:W908_05505"/>
<evidence type="ECO:0000313" key="6">
    <source>
        <dbReference type="EMBL" id="ALE02051.1"/>
    </source>
</evidence>
<evidence type="ECO:0000256" key="4">
    <source>
        <dbReference type="ARBA" id="ARBA00022840"/>
    </source>
</evidence>
<dbReference type="GO" id="GO:0005524">
    <property type="term" value="F:ATP binding"/>
    <property type="evidence" value="ECO:0007669"/>
    <property type="project" value="UniProtKB-KW"/>
</dbReference>
<comment type="similarity">
    <text evidence="1">Belongs to the ABC transporter superfamily.</text>
</comment>
<dbReference type="PROSITE" id="PS50893">
    <property type="entry name" value="ABC_TRANSPORTER_2"/>
    <property type="match status" value="1"/>
</dbReference>
<evidence type="ECO:0000256" key="2">
    <source>
        <dbReference type="ARBA" id="ARBA00022448"/>
    </source>
</evidence>
<protein>
    <submittedName>
        <fullName evidence="6">Molybdenum ABC transporter ATP-binding protein</fullName>
    </submittedName>
</protein>
<dbReference type="OrthoDB" id="9781337at2"/>
<dbReference type="STRING" id="1125411.W908_05505"/>
<dbReference type="EMBL" id="CP006911">
    <property type="protein sequence ID" value="ALE02051.1"/>
    <property type="molecule type" value="Genomic_DNA"/>
</dbReference>
<dbReference type="GO" id="GO:0016887">
    <property type="term" value="F:ATP hydrolysis activity"/>
    <property type="evidence" value="ECO:0007669"/>
    <property type="project" value="InterPro"/>
</dbReference>
<dbReference type="Gene3D" id="3.40.50.300">
    <property type="entry name" value="P-loop containing nucleotide triphosphate hydrolases"/>
    <property type="match status" value="1"/>
</dbReference>
<keyword evidence="2" id="KW-0813">Transport</keyword>
<proteinExistence type="inferred from homology"/>
<dbReference type="InterPro" id="IPR027417">
    <property type="entry name" value="P-loop_NTPase"/>
</dbReference>
<reference evidence="6 7" key="1">
    <citation type="journal article" date="2015" name="Genome Announc.">
        <title>Genome Sequence of 'Candidatus Thioglobus singularis' Strain PS1, a Mixotroph from the SUP05 Clade of Marine Gammaproteobacteria.</title>
        <authorList>
            <person name="Marshall K.T."/>
            <person name="Morris R.M."/>
        </authorList>
    </citation>
    <scope>NUCLEOTIDE SEQUENCE [LARGE SCALE GENOMIC DNA]</scope>
    <source>
        <strain evidence="6 7">PS1</strain>
    </source>
</reference>
<accession>A0A0M3T219</accession>
<dbReference type="InterPro" id="IPR003439">
    <property type="entry name" value="ABC_transporter-like_ATP-bd"/>
</dbReference>
<dbReference type="Proteomes" id="UP000068905">
    <property type="component" value="Chromosome"/>
</dbReference>
<keyword evidence="7" id="KW-1185">Reference proteome</keyword>
<name>A0A0M3T219_9GAMM</name>
<dbReference type="SUPFAM" id="SSF52540">
    <property type="entry name" value="P-loop containing nucleoside triphosphate hydrolases"/>
    <property type="match status" value="1"/>
</dbReference>
<evidence type="ECO:0000313" key="7">
    <source>
        <dbReference type="Proteomes" id="UP000068905"/>
    </source>
</evidence>
<keyword evidence="4 6" id="KW-0067">ATP-binding</keyword>
<evidence type="ECO:0000256" key="1">
    <source>
        <dbReference type="ARBA" id="ARBA00005417"/>
    </source>
</evidence>
<dbReference type="Pfam" id="PF00005">
    <property type="entry name" value="ABC_tran"/>
    <property type="match status" value="1"/>
</dbReference>
<evidence type="ECO:0000259" key="5">
    <source>
        <dbReference type="PROSITE" id="PS50893"/>
    </source>
</evidence>
<gene>
    <name evidence="6" type="ORF">W908_05505</name>
</gene>
<evidence type="ECO:0000256" key="3">
    <source>
        <dbReference type="ARBA" id="ARBA00022741"/>
    </source>
</evidence>
<organism evidence="6 7">
    <name type="scientific">Candidatus Pseudothioglobus singularis PS1</name>
    <dbReference type="NCBI Taxonomy" id="1125411"/>
    <lineage>
        <taxon>Bacteria</taxon>
        <taxon>Pseudomonadati</taxon>
        <taxon>Pseudomonadota</taxon>
        <taxon>Gammaproteobacteria</taxon>
        <taxon>Candidatus Pseudothioglobaceae</taxon>
        <taxon>Candidatus Pseudothioglobus</taxon>
    </lineage>
</organism>
<dbReference type="SMART" id="SM00382">
    <property type="entry name" value="AAA"/>
    <property type="match status" value="1"/>
</dbReference>
<dbReference type="PANTHER" id="PTHR42734">
    <property type="entry name" value="METAL TRANSPORT SYSTEM ATP-BINDING PROTEIN TM_0124-RELATED"/>
    <property type="match status" value="1"/>
</dbReference>
<sequence>MNIIDLQNITVFQGRNKVLDNFSLTIDESQSTVILGPNGSGKTTLLKLLNRELYIVEDPKSSLKIFEKDKWNVDDLRSNLGVVSQHLQHGYSECAIGLYVVLSGFYSSDGIWQHQKFEDEKLNRAQEVMDLLSIFDLQDRAFSSMSTGEQRKFLLARSLVNDPAVLVFDEPTSGLDMSTCFQYLEIIRELISMGKKVVLVTHHVHEIPPEVTRVILLKEGEIIDDGNKDEILTNANLTNLFDWPIKVIKENGYYQAMPG</sequence>
<dbReference type="PANTHER" id="PTHR42734:SF17">
    <property type="entry name" value="METAL TRANSPORT SYSTEM ATP-BINDING PROTEIN TM_0124-RELATED"/>
    <property type="match status" value="1"/>
</dbReference>
<dbReference type="RefSeq" id="WP_053820265.1">
    <property type="nucleotide sequence ID" value="NZ_CP006911.1"/>
</dbReference>
<dbReference type="AlphaFoldDB" id="A0A0M3T219"/>